<keyword evidence="1" id="KW-1133">Transmembrane helix</keyword>
<dbReference type="RefSeq" id="WP_379273556.1">
    <property type="nucleotide sequence ID" value="NZ_JBHUGT010000024.1"/>
</dbReference>
<keyword evidence="1" id="KW-0812">Transmembrane</keyword>
<sequence>MDNAKSKQDELAGSLSALESRLQKIAIDLERSKMSEYVELLNHPWKLIWRSIVSGLARGFGIAVGITIFSATIVLMLQKLGALNLPIIGDYIADIVRIVQTQLEGKAY</sequence>
<name>A0ABW5QXI4_9BACL</name>
<organism evidence="2 3">
    <name type="scientific">Paenibacillus thailandensis</name>
    <dbReference type="NCBI Taxonomy" id="393250"/>
    <lineage>
        <taxon>Bacteria</taxon>
        <taxon>Bacillati</taxon>
        <taxon>Bacillota</taxon>
        <taxon>Bacilli</taxon>
        <taxon>Bacillales</taxon>
        <taxon>Paenibacillaceae</taxon>
        <taxon>Paenibacillus</taxon>
    </lineage>
</organism>
<dbReference type="EMBL" id="JBHUMY010000012">
    <property type="protein sequence ID" value="MFD2661149.1"/>
    <property type="molecule type" value="Genomic_DNA"/>
</dbReference>
<keyword evidence="3" id="KW-1185">Reference proteome</keyword>
<keyword evidence="1" id="KW-0472">Membrane</keyword>
<reference evidence="3" key="1">
    <citation type="journal article" date="2019" name="Int. J. Syst. Evol. Microbiol.">
        <title>The Global Catalogue of Microorganisms (GCM) 10K type strain sequencing project: providing services to taxonomists for standard genome sequencing and annotation.</title>
        <authorList>
            <consortium name="The Broad Institute Genomics Platform"/>
            <consortium name="The Broad Institute Genome Sequencing Center for Infectious Disease"/>
            <person name="Wu L."/>
            <person name="Ma J."/>
        </authorList>
    </citation>
    <scope>NUCLEOTIDE SEQUENCE [LARGE SCALE GENOMIC DNA]</scope>
    <source>
        <strain evidence="3">TISTR 1827</strain>
    </source>
</reference>
<comment type="caution">
    <text evidence="2">The sequence shown here is derived from an EMBL/GenBank/DDBJ whole genome shotgun (WGS) entry which is preliminary data.</text>
</comment>
<protein>
    <submittedName>
        <fullName evidence="2">DUF5665 domain-containing protein</fullName>
    </submittedName>
</protein>
<evidence type="ECO:0000313" key="3">
    <source>
        <dbReference type="Proteomes" id="UP001597493"/>
    </source>
</evidence>
<feature type="transmembrane region" description="Helical" evidence="1">
    <location>
        <begin position="56"/>
        <end position="77"/>
    </location>
</feature>
<evidence type="ECO:0000313" key="2">
    <source>
        <dbReference type="EMBL" id="MFD2661149.1"/>
    </source>
</evidence>
<proteinExistence type="predicted"/>
<dbReference type="InterPro" id="IPR043723">
    <property type="entry name" value="DUF5665"/>
</dbReference>
<accession>A0ABW5QXI4</accession>
<dbReference type="Pfam" id="PF18910">
    <property type="entry name" value="DUF5665"/>
    <property type="match status" value="1"/>
</dbReference>
<dbReference type="Proteomes" id="UP001597493">
    <property type="component" value="Unassembled WGS sequence"/>
</dbReference>
<evidence type="ECO:0000256" key="1">
    <source>
        <dbReference type="SAM" id="Phobius"/>
    </source>
</evidence>
<gene>
    <name evidence="2" type="ORF">ACFSW5_12905</name>
</gene>